<proteinExistence type="predicted"/>
<accession>A0ACB9FYX6</accession>
<reference evidence="2" key="1">
    <citation type="journal article" date="2022" name="Mol. Ecol. Resour.">
        <title>The genomes of chicory, endive, great burdock and yacon provide insights into Asteraceae palaeo-polyploidization history and plant inulin production.</title>
        <authorList>
            <person name="Fan W."/>
            <person name="Wang S."/>
            <person name="Wang H."/>
            <person name="Wang A."/>
            <person name="Jiang F."/>
            <person name="Liu H."/>
            <person name="Zhao H."/>
            <person name="Xu D."/>
            <person name="Zhang Y."/>
        </authorList>
    </citation>
    <scope>NUCLEOTIDE SEQUENCE [LARGE SCALE GENOMIC DNA]</scope>
    <source>
        <strain evidence="2">cv. Yunnan</strain>
    </source>
</reference>
<dbReference type="Proteomes" id="UP001056120">
    <property type="component" value="Linkage Group LG15"/>
</dbReference>
<gene>
    <name evidence="1" type="ORF">L1987_46121</name>
</gene>
<sequence length="344" mass="39519">MFHSSSGDNDNNDNHDEGNVEYNADEDAHVEFDHEELNTTQGTTYPPPTPIEERVPTPIHSSPPAYSEEMPSWGITLQTQNQALQQAVEGLTTLVISLSTTVKNQDKEILKLKQNNRKLKVFSSSSSSDDARRQGEKDSEDEIHVADPKVNDEIPGDDHVADVHPSSPGVVNSPIGFPIRKSEQPSKFNLSKEIEEELSMKAIEDMLAQDLSKSVNAQIQLEESGRKVILRFLLILKKRLKCLIKLKNHLSMFKNMLLLMRLLRLLRRLRWLIKITEVPKFTPRKKSIPKRVIKRHDEVIIPDREKYKILFENIDTSDLVVRDIEKMVYLAKHGYKWEEILRCL</sequence>
<comment type="caution">
    <text evidence="1">The sequence shown here is derived from an EMBL/GenBank/DDBJ whole genome shotgun (WGS) entry which is preliminary data.</text>
</comment>
<dbReference type="EMBL" id="CM042032">
    <property type="protein sequence ID" value="KAI3776344.1"/>
    <property type="molecule type" value="Genomic_DNA"/>
</dbReference>
<name>A0ACB9FYX6_9ASTR</name>
<reference evidence="1 2" key="2">
    <citation type="journal article" date="2022" name="Mol. Ecol. Resour.">
        <title>The genomes of chicory, endive, great burdock and yacon provide insights into Asteraceae paleo-polyploidization history and plant inulin production.</title>
        <authorList>
            <person name="Fan W."/>
            <person name="Wang S."/>
            <person name="Wang H."/>
            <person name="Wang A."/>
            <person name="Jiang F."/>
            <person name="Liu H."/>
            <person name="Zhao H."/>
            <person name="Xu D."/>
            <person name="Zhang Y."/>
        </authorList>
    </citation>
    <scope>NUCLEOTIDE SEQUENCE [LARGE SCALE GENOMIC DNA]</scope>
    <source>
        <strain evidence="2">cv. Yunnan</strain>
        <tissue evidence="1">Leaves</tissue>
    </source>
</reference>
<evidence type="ECO:0000313" key="2">
    <source>
        <dbReference type="Proteomes" id="UP001056120"/>
    </source>
</evidence>
<protein>
    <submittedName>
        <fullName evidence="1">Uncharacterized protein</fullName>
    </submittedName>
</protein>
<keyword evidence="2" id="KW-1185">Reference proteome</keyword>
<evidence type="ECO:0000313" key="1">
    <source>
        <dbReference type="EMBL" id="KAI3776344.1"/>
    </source>
</evidence>
<organism evidence="1 2">
    <name type="scientific">Smallanthus sonchifolius</name>
    <dbReference type="NCBI Taxonomy" id="185202"/>
    <lineage>
        <taxon>Eukaryota</taxon>
        <taxon>Viridiplantae</taxon>
        <taxon>Streptophyta</taxon>
        <taxon>Embryophyta</taxon>
        <taxon>Tracheophyta</taxon>
        <taxon>Spermatophyta</taxon>
        <taxon>Magnoliopsida</taxon>
        <taxon>eudicotyledons</taxon>
        <taxon>Gunneridae</taxon>
        <taxon>Pentapetalae</taxon>
        <taxon>asterids</taxon>
        <taxon>campanulids</taxon>
        <taxon>Asterales</taxon>
        <taxon>Asteraceae</taxon>
        <taxon>Asteroideae</taxon>
        <taxon>Heliantheae alliance</taxon>
        <taxon>Millerieae</taxon>
        <taxon>Smallanthus</taxon>
    </lineage>
</organism>